<keyword evidence="2" id="KW-0732">Signal</keyword>
<evidence type="ECO:0000256" key="1">
    <source>
        <dbReference type="SAM" id="MobiDB-lite"/>
    </source>
</evidence>
<organism evidence="3 4">
    <name type="scientific">Arthrobotrys musiformis</name>
    <dbReference type="NCBI Taxonomy" id="47236"/>
    <lineage>
        <taxon>Eukaryota</taxon>
        <taxon>Fungi</taxon>
        <taxon>Dikarya</taxon>
        <taxon>Ascomycota</taxon>
        <taxon>Pezizomycotina</taxon>
        <taxon>Orbiliomycetes</taxon>
        <taxon>Orbiliales</taxon>
        <taxon>Orbiliaceae</taxon>
        <taxon>Arthrobotrys</taxon>
    </lineage>
</organism>
<reference evidence="3 4" key="1">
    <citation type="submission" date="2023-08" db="EMBL/GenBank/DDBJ databases">
        <authorList>
            <person name="Palmer J.M."/>
        </authorList>
    </citation>
    <scope>NUCLEOTIDE SEQUENCE [LARGE SCALE GENOMIC DNA]</scope>
    <source>
        <strain evidence="3 4">TWF481</strain>
    </source>
</reference>
<feature type="region of interest" description="Disordered" evidence="1">
    <location>
        <begin position="509"/>
        <end position="583"/>
    </location>
</feature>
<evidence type="ECO:0000256" key="2">
    <source>
        <dbReference type="SAM" id="SignalP"/>
    </source>
</evidence>
<accession>A0AAV9WQ98</accession>
<evidence type="ECO:0000313" key="3">
    <source>
        <dbReference type="EMBL" id="KAK6512444.1"/>
    </source>
</evidence>
<evidence type="ECO:0000313" key="4">
    <source>
        <dbReference type="Proteomes" id="UP001370758"/>
    </source>
</evidence>
<keyword evidence="4" id="KW-1185">Reference proteome</keyword>
<dbReference type="Proteomes" id="UP001370758">
    <property type="component" value="Unassembled WGS sequence"/>
</dbReference>
<proteinExistence type="predicted"/>
<feature type="compositionally biased region" description="Low complexity" evidence="1">
    <location>
        <begin position="38"/>
        <end position="53"/>
    </location>
</feature>
<dbReference type="EMBL" id="JAVHJL010000001">
    <property type="protein sequence ID" value="KAK6512444.1"/>
    <property type="molecule type" value="Genomic_DNA"/>
</dbReference>
<dbReference type="AlphaFoldDB" id="A0AAV9WQ98"/>
<sequence length="583" mass="65287">MFPPLTPAVSLKYFLILNIFVFITGFSNAQVPPDPDPTAGNAGNTGNAGTGDNTAAQAEVPLIRQQGEFAYIRLPDFNAWVKSNRVTLRALNTEINSFAETRTQVCPLGIAPGDKQTTHAGQNIPQTQPFALGYLIYALKGELAKLYQSDILSAPVSGPDVPEGLKTASKVLGMPVDKARERLILIYFSLSNYAEGLTSLWKLLDTINKSDFDNAIGFFPQPAPFGSNQTAQFARMLLLLRGLFGGLFKGPDGETAMINLENLKFKANKWKQRTEMFNTRAREASGWSTWARESKLDDMSMTELLGYYRYFPMWDTDSLKSVIAGKKVVKNTAATLFDDIWAWFGCWATGWGRIVDLASQLTPMPGLGDLNLKWAPEGQSYTSEDKITPEEMKLELPEDERLMSLYMQDLLGAPGEELDTVPFSDLPAQVRFQRQTDMQNLLEEPRENPGVAPVVYTQAEVQPQIPVQQQFQVEPEVKAEPQVQVQSEIEEEIQIQPQVQTQPEVEIQEENDDDNDGGLYPNEVQISIEIEPYKDSNSQEDAERELDISDMSSRRSRPGGKNTARRNRNFKSNPDRIDEEYSD</sequence>
<feature type="chain" id="PRO_5043698748" evidence="2">
    <location>
        <begin position="30"/>
        <end position="583"/>
    </location>
</feature>
<feature type="compositionally biased region" description="Basic residues" evidence="1">
    <location>
        <begin position="554"/>
        <end position="569"/>
    </location>
</feature>
<feature type="signal peptide" evidence="2">
    <location>
        <begin position="1"/>
        <end position="29"/>
    </location>
</feature>
<gene>
    <name evidence="3" type="ORF">TWF481_001330</name>
</gene>
<feature type="region of interest" description="Disordered" evidence="1">
    <location>
        <begin position="33"/>
        <end position="53"/>
    </location>
</feature>
<comment type="caution">
    <text evidence="3">The sequence shown here is derived from an EMBL/GenBank/DDBJ whole genome shotgun (WGS) entry which is preliminary data.</text>
</comment>
<name>A0AAV9WQ98_9PEZI</name>
<protein>
    <submittedName>
        <fullName evidence="3">Uncharacterized protein</fullName>
    </submittedName>
</protein>